<name>A0A9N9P6H6_9GLOM</name>
<dbReference type="OrthoDB" id="2402023at2759"/>
<dbReference type="EMBL" id="CAJVPY010044036">
    <property type="protein sequence ID" value="CAG8808639.1"/>
    <property type="molecule type" value="Genomic_DNA"/>
</dbReference>
<dbReference type="Proteomes" id="UP000789405">
    <property type="component" value="Unassembled WGS sequence"/>
</dbReference>
<comment type="caution">
    <text evidence="1">The sequence shown here is derived from an EMBL/GenBank/DDBJ whole genome shotgun (WGS) entry which is preliminary data.</text>
</comment>
<reference evidence="1" key="1">
    <citation type="submission" date="2021-06" db="EMBL/GenBank/DDBJ databases">
        <authorList>
            <person name="Kallberg Y."/>
            <person name="Tangrot J."/>
            <person name="Rosling A."/>
        </authorList>
    </citation>
    <scope>NUCLEOTIDE SEQUENCE</scope>
    <source>
        <strain evidence="1">MA453B</strain>
    </source>
</reference>
<evidence type="ECO:0000313" key="2">
    <source>
        <dbReference type="Proteomes" id="UP000789405"/>
    </source>
</evidence>
<protein>
    <submittedName>
        <fullName evidence="1">15454_t:CDS:1</fullName>
    </submittedName>
</protein>
<organism evidence="1 2">
    <name type="scientific">Dentiscutata erythropus</name>
    <dbReference type="NCBI Taxonomy" id="1348616"/>
    <lineage>
        <taxon>Eukaryota</taxon>
        <taxon>Fungi</taxon>
        <taxon>Fungi incertae sedis</taxon>
        <taxon>Mucoromycota</taxon>
        <taxon>Glomeromycotina</taxon>
        <taxon>Glomeromycetes</taxon>
        <taxon>Diversisporales</taxon>
        <taxon>Gigasporaceae</taxon>
        <taxon>Dentiscutata</taxon>
    </lineage>
</organism>
<feature type="non-terminal residue" evidence="1">
    <location>
        <position position="1"/>
    </location>
</feature>
<dbReference type="SUPFAM" id="SSF52540">
    <property type="entry name" value="P-loop containing nucleoside triphosphate hydrolases"/>
    <property type="match status" value="1"/>
</dbReference>
<sequence>NPGPYEFGELPKTKNIEGKNQHTKKWKELTKDIEDQILSKDQILIKYNSEIKTLTATTKGIEDIYNAFQNKNKKPTYLRCWKSCNIYIYGTPRTGKSYLAQILFPDAYNKSNEDGKWYPKFNKNNEHDVVIYNEFSGSDYKFQRVLNLLDRREFSVQYKGGNINYAPKVQVFTANSSLREQYIYYEDMPYFQYSNEYKVPNKKFYSAISERFDFIIEYFKFRDDNKQPCNEECLCCKVRRIFHQGSYDDFINLKFDIEFGGDITIEKAEEIVYFDNGNILFKDERKEIIFFRKNFGSDITQYILSNHEIINGNHTDIIQYPRVVKKLILKNQPIEYKEIIFNRKNSSLKSDDSSYTKKKKKGKFRAVNNSDTENLKADIEQARIQRNYEELNKNNIKQDIITNEDLQEDFQEEIVDNSDTENLKADIEQARIQKNYEKLNILEEKIYH</sequence>
<proteinExistence type="predicted"/>
<feature type="non-terminal residue" evidence="1">
    <location>
        <position position="448"/>
    </location>
</feature>
<dbReference type="InterPro" id="IPR027417">
    <property type="entry name" value="P-loop_NTPase"/>
</dbReference>
<dbReference type="Gene3D" id="3.40.50.300">
    <property type="entry name" value="P-loop containing nucleotide triphosphate hydrolases"/>
    <property type="match status" value="1"/>
</dbReference>
<dbReference type="AlphaFoldDB" id="A0A9N9P6H6"/>
<accession>A0A9N9P6H6</accession>
<evidence type="ECO:0000313" key="1">
    <source>
        <dbReference type="EMBL" id="CAG8808639.1"/>
    </source>
</evidence>
<gene>
    <name evidence="1" type="ORF">DERYTH_LOCUS24929</name>
</gene>
<keyword evidence="2" id="KW-1185">Reference proteome</keyword>